<evidence type="ECO:0000313" key="1">
    <source>
        <dbReference type="EMBL" id="GAA5814354.1"/>
    </source>
</evidence>
<proteinExistence type="predicted"/>
<keyword evidence="2" id="KW-1185">Reference proteome</keyword>
<sequence length="152" mass="17756">MLLKRDEVDSNLKKKRGSGVVEDINDKVKECFGVEDEELSQEMGRCLKDVIKDTIDKRLHSPKIMSFCFEKMKTSLDDVLLTVRNLLTQESNLSCTYVDALFRSLVEYPEYNNFLIWSNLKVPNILLVTKFWSLGNINLFIMHYFWGLSSIY</sequence>
<accession>A0ABP9Z5I2</accession>
<gene>
    <name evidence="1" type="ORF">MFLAVUS_007848</name>
</gene>
<protein>
    <submittedName>
        <fullName evidence="1">Uncharacterized protein</fullName>
    </submittedName>
</protein>
<dbReference type="Proteomes" id="UP001473302">
    <property type="component" value="Unassembled WGS sequence"/>
</dbReference>
<comment type="caution">
    <text evidence="1">The sequence shown here is derived from an EMBL/GenBank/DDBJ whole genome shotgun (WGS) entry which is preliminary data.</text>
</comment>
<name>A0ABP9Z5I2_9FUNG</name>
<organism evidence="1 2">
    <name type="scientific">Mucor flavus</name>
    <dbReference type="NCBI Taxonomy" id="439312"/>
    <lineage>
        <taxon>Eukaryota</taxon>
        <taxon>Fungi</taxon>
        <taxon>Fungi incertae sedis</taxon>
        <taxon>Mucoromycota</taxon>
        <taxon>Mucoromycotina</taxon>
        <taxon>Mucoromycetes</taxon>
        <taxon>Mucorales</taxon>
        <taxon>Mucorineae</taxon>
        <taxon>Mucoraceae</taxon>
        <taxon>Mucor</taxon>
    </lineage>
</organism>
<evidence type="ECO:0000313" key="2">
    <source>
        <dbReference type="Proteomes" id="UP001473302"/>
    </source>
</evidence>
<dbReference type="EMBL" id="BAABUK010000020">
    <property type="protein sequence ID" value="GAA5814354.1"/>
    <property type="molecule type" value="Genomic_DNA"/>
</dbReference>
<reference evidence="1 2" key="1">
    <citation type="submission" date="2024-04" db="EMBL/GenBank/DDBJ databases">
        <title>genome sequences of Mucor flavus KT1a and Helicostylum pulchrum KT1b strains isolated from the surface of a dry-aged beef.</title>
        <authorList>
            <person name="Toyotome T."/>
            <person name="Hosono M."/>
            <person name="Torimaru M."/>
            <person name="Fukuda K."/>
            <person name="Mikami N."/>
        </authorList>
    </citation>
    <scope>NUCLEOTIDE SEQUENCE [LARGE SCALE GENOMIC DNA]</scope>
    <source>
        <strain evidence="1 2">KT1a</strain>
    </source>
</reference>